<dbReference type="RefSeq" id="WP_166947928.1">
    <property type="nucleotide sequence ID" value="NZ_JAASQI010000001.1"/>
</dbReference>
<feature type="region of interest" description="Disordered" evidence="2">
    <location>
        <begin position="88"/>
        <end position="142"/>
    </location>
</feature>
<dbReference type="EMBL" id="JAASQI010000001">
    <property type="protein sequence ID" value="NIJ56450.1"/>
    <property type="molecule type" value="Genomic_DNA"/>
</dbReference>
<organism evidence="3 4">
    <name type="scientific">Pseudochelatococcus lubricantis</name>
    <dbReference type="NCBI Taxonomy" id="1538102"/>
    <lineage>
        <taxon>Bacteria</taxon>
        <taxon>Pseudomonadati</taxon>
        <taxon>Pseudomonadota</taxon>
        <taxon>Alphaproteobacteria</taxon>
        <taxon>Hyphomicrobiales</taxon>
        <taxon>Chelatococcaceae</taxon>
        <taxon>Pseudochelatococcus</taxon>
    </lineage>
</organism>
<evidence type="ECO:0000313" key="3">
    <source>
        <dbReference type="EMBL" id="NIJ56450.1"/>
    </source>
</evidence>
<feature type="region of interest" description="Disordered" evidence="2">
    <location>
        <begin position="191"/>
        <end position="241"/>
    </location>
</feature>
<sequence length="241" mass="23972">MNPQERDVINGIFDRLKQAEGQPRDPEAEALIANRLAGQPGAAYLLAQIVHVQEQALTTLNDRVNALEDEVAQVKAAPAASGGFLSSLFGASTPPAQQARPAAARPNNPQQGNGPRNGQDGQQGPWGAQGAQPGPWGNRGGAGGGGFLASAMTTAAGVAGGLLIGNVLANAFGLNGGAQAADAGAASSANDASAQDASAQDTSAQDTADAGNDATYQDASYDESADGGFDDFGGGGGDDWV</sequence>
<feature type="compositionally biased region" description="Low complexity" evidence="2">
    <location>
        <begin position="191"/>
        <end position="211"/>
    </location>
</feature>
<reference evidence="3 4" key="1">
    <citation type="submission" date="2020-03" db="EMBL/GenBank/DDBJ databases">
        <title>Genomic Encyclopedia of Type Strains, Phase IV (KMG-IV): sequencing the most valuable type-strain genomes for metagenomic binning, comparative biology and taxonomic classification.</title>
        <authorList>
            <person name="Goeker M."/>
        </authorList>
    </citation>
    <scope>NUCLEOTIDE SEQUENCE [LARGE SCALE GENOMIC DNA]</scope>
    <source>
        <strain evidence="3 4">DSM 103870</strain>
    </source>
</reference>
<dbReference type="InterPro" id="IPR018648">
    <property type="entry name" value="DUF2076"/>
</dbReference>
<feature type="compositionally biased region" description="Gly residues" evidence="2">
    <location>
        <begin position="230"/>
        <end position="241"/>
    </location>
</feature>
<evidence type="ECO:0000313" key="4">
    <source>
        <dbReference type="Proteomes" id="UP001429580"/>
    </source>
</evidence>
<protein>
    <recommendedName>
        <fullName evidence="5">DUF2076 domain-containing protein</fullName>
    </recommendedName>
</protein>
<keyword evidence="1" id="KW-0175">Coiled coil</keyword>
<name>A0ABX0UX44_9HYPH</name>
<feature type="coiled-coil region" evidence="1">
    <location>
        <begin position="50"/>
        <end position="77"/>
    </location>
</feature>
<comment type="caution">
    <text evidence="3">The sequence shown here is derived from an EMBL/GenBank/DDBJ whole genome shotgun (WGS) entry which is preliminary data.</text>
</comment>
<feature type="compositionally biased region" description="Acidic residues" evidence="2">
    <location>
        <begin position="220"/>
        <end position="229"/>
    </location>
</feature>
<dbReference type="Proteomes" id="UP001429580">
    <property type="component" value="Unassembled WGS sequence"/>
</dbReference>
<proteinExistence type="predicted"/>
<feature type="compositionally biased region" description="Low complexity" evidence="2">
    <location>
        <begin position="88"/>
        <end position="136"/>
    </location>
</feature>
<gene>
    <name evidence="3" type="ORF">FHS82_000263</name>
</gene>
<evidence type="ECO:0000256" key="1">
    <source>
        <dbReference type="SAM" id="Coils"/>
    </source>
</evidence>
<accession>A0ABX0UX44</accession>
<keyword evidence="4" id="KW-1185">Reference proteome</keyword>
<dbReference type="Pfam" id="PF09849">
    <property type="entry name" value="DUF2076"/>
    <property type="match status" value="1"/>
</dbReference>
<evidence type="ECO:0008006" key="5">
    <source>
        <dbReference type="Google" id="ProtNLM"/>
    </source>
</evidence>
<evidence type="ECO:0000256" key="2">
    <source>
        <dbReference type="SAM" id="MobiDB-lite"/>
    </source>
</evidence>